<feature type="region of interest" description="Disordered" evidence="1">
    <location>
        <begin position="90"/>
        <end position="172"/>
    </location>
</feature>
<feature type="compositionally biased region" description="Basic and acidic residues" evidence="1">
    <location>
        <begin position="279"/>
        <end position="288"/>
    </location>
</feature>
<dbReference type="AlphaFoldDB" id="A0A9P8TIZ5"/>
<reference evidence="2" key="1">
    <citation type="journal article" date="2021" name="Open Biol.">
        <title>Shared evolutionary footprints suggest mitochondrial oxidative damage underlies multiple complex I losses in fungi.</title>
        <authorList>
            <person name="Schikora-Tamarit M.A."/>
            <person name="Marcet-Houben M."/>
            <person name="Nosek J."/>
            <person name="Gabaldon T."/>
        </authorList>
    </citation>
    <scope>NUCLEOTIDE SEQUENCE</scope>
    <source>
        <strain evidence="2">CBS6341</strain>
    </source>
</reference>
<dbReference type="EMBL" id="JAEUBF010000094">
    <property type="protein sequence ID" value="KAH3680566.1"/>
    <property type="molecule type" value="Genomic_DNA"/>
</dbReference>
<accession>A0A9P8TIZ5</accession>
<organism evidence="2 3">
    <name type="scientific">Wickerhamomyces mucosus</name>
    <dbReference type="NCBI Taxonomy" id="1378264"/>
    <lineage>
        <taxon>Eukaryota</taxon>
        <taxon>Fungi</taxon>
        <taxon>Dikarya</taxon>
        <taxon>Ascomycota</taxon>
        <taxon>Saccharomycotina</taxon>
        <taxon>Saccharomycetes</taxon>
        <taxon>Phaffomycetales</taxon>
        <taxon>Wickerhamomycetaceae</taxon>
        <taxon>Wickerhamomyces</taxon>
    </lineage>
</organism>
<dbReference type="InterPro" id="IPR021216">
    <property type="entry name" value="DUF2722"/>
</dbReference>
<name>A0A9P8TIZ5_9ASCO</name>
<protein>
    <submittedName>
        <fullName evidence="2">Uncharacterized protein</fullName>
    </submittedName>
</protein>
<evidence type="ECO:0000256" key="1">
    <source>
        <dbReference type="SAM" id="MobiDB-lite"/>
    </source>
</evidence>
<evidence type="ECO:0000313" key="2">
    <source>
        <dbReference type="EMBL" id="KAH3680566.1"/>
    </source>
</evidence>
<sequence length="351" mass="39415">MNEQLSLLLGLGPNAEWPYTETSLIEIIKLQRDKEITKQQYYKSENLKKSIELLSRAKDSNIPSYLIPTIFSGEIPNQDLIVKLQNDVEKSTLSQKQPDPYTYPQPQPQPQPSSSSISKRPLYADYNTSNPPNPPNPPIHQQQFQVQHSSTSSPYPFKPQNPSALGPPVALNRSLSPAKIGAAAVAQLDRGRFPSSPMHRRNQSLPGSFSRSPSRTPHRSTSQRDYQDSPQLSQQKMMGTMNSIQFINENPGRKRRRASLELPTREPTEEAELSGSESNKTEENKENQTNHITNSNLNKNQSIESHKPSHSRIKSEHILLVRKDDKLGNDSPSIQVRPMSGPKFANNILGT</sequence>
<gene>
    <name evidence="2" type="ORF">WICMUC_000240</name>
</gene>
<feature type="compositionally biased region" description="Pro residues" evidence="1">
    <location>
        <begin position="101"/>
        <end position="111"/>
    </location>
</feature>
<feature type="region of interest" description="Disordered" evidence="1">
    <location>
        <begin position="192"/>
        <end position="232"/>
    </location>
</feature>
<dbReference type="Proteomes" id="UP000769528">
    <property type="component" value="Unassembled WGS sequence"/>
</dbReference>
<evidence type="ECO:0000313" key="3">
    <source>
        <dbReference type="Proteomes" id="UP000769528"/>
    </source>
</evidence>
<feature type="region of interest" description="Disordered" evidence="1">
    <location>
        <begin position="246"/>
        <end position="351"/>
    </location>
</feature>
<dbReference type="Pfam" id="PF10846">
    <property type="entry name" value="DUF2722"/>
    <property type="match status" value="1"/>
</dbReference>
<feature type="compositionally biased region" description="Basic and acidic residues" evidence="1">
    <location>
        <begin position="313"/>
        <end position="328"/>
    </location>
</feature>
<proteinExistence type="predicted"/>
<keyword evidence="3" id="KW-1185">Reference proteome</keyword>
<dbReference type="OrthoDB" id="4095763at2759"/>
<feature type="compositionally biased region" description="Polar residues" evidence="1">
    <location>
        <begin position="139"/>
        <end position="154"/>
    </location>
</feature>
<reference evidence="2" key="2">
    <citation type="submission" date="2021-01" db="EMBL/GenBank/DDBJ databases">
        <authorList>
            <person name="Schikora-Tamarit M.A."/>
        </authorList>
    </citation>
    <scope>NUCLEOTIDE SEQUENCE</scope>
    <source>
        <strain evidence="2">CBS6341</strain>
    </source>
</reference>
<comment type="caution">
    <text evidence="2">The sequence shown here is derived from an EMBL/GenBank/DDBJ whole genome shotgun (WGS) entry which is preliminary data.</text>
</comment>
<feature type="compositionally biased region" description="Low complexity" evidence="1">
    <location>
        <begin position="208"/>
        <end position="224"/>
    </location>
</feature>
<feature type="compositionally biased region" description="Polar residues" evidence="1">
    <location>
        <begin position="291"/>
        <end position="303"/>
    </location>
</feature>